<organism evidence="2 3">
    <name type="scientific">Prevotella lacticifex</name>
    <dbReference type="NCBI Taxonomy" id="2854755"/>
    <lineage>
        <taxon>Bacteria</taxon>
        <taxon>Pseudomonadati</taxon>
        <taxon>Bacteroidota</taxon>
        <taxon>Bacteroidia</taxon>
        <taxon>Bacteroidales</taxon>
        <taxon>Prevotellaceae</taxon>
        <taxon>Prevotella</taxon>
    </lineage>
</organism>
<reference evidence="2" key="1">
    <citation type="journal article" date="2022" name="Int. J. Syst. Evol. Microbiol.">
        <title>Prevotella lacticifex sp. nov., isolated from the rumen of cows.</title>
        <authorList>
            <person name="Shinkai T."/>
            <person name="Ikeyama N."/>
            <person name="Kumagai M."/>
            <person name="Ohmori H."/>
            <person name="Sakamoto M."/>
            <person name="Ohkuma M."/>
            <person name="Mitsumori M."/>
        </authorList>
    </citation>
    <scope>NUCLEOTIDE SEQUENCE</scope>
    <source>
        <strain evidence="2">R5076</strain>
    </source>
</reference>
<comment type="caution">
    <text evidence="2">The sequence shown here is derived from an EMBL/GenBank/DDBJ whole genome shotgun (WGS) entry which is preliminary data.</text>
</comment>
<evidence type="ECO:0000256" key="1">
    <source>
        <dbReference type="SAM" id="Phobius"/>
    </source>
</evidence>
<evidence type="ECO:0000313" key="2">
    <source>
        <dbReference type="EMBL" id="GJG58839.1"/>
    </source>
</evidence>
<dbReference type="AlphaFoldDB" id="A0A9R1CA95"/>
<dbReference type="EMBL" id="BPUB01000002">
    <property type="protein sequence ID" value="GJG58839.1"/>
    <property type="molecule type" value="Genomic_DNA"/>
</dbReference>
<name>A0A9R1CA95_9BACT</name>
<accession>A0A9R1CA95</accession>
<gene>
    <name evidence="2" type="ORF">PRLR5076_16900</name>
</gene>
<sequence>MRKIKLDWKHTLFFLALMGGIYYLTDGSFLMSLGIMLLLFVVDYFLCILDDRIKEKKKMRDEQ</sequence>
<proteinExistence type="predicted"/>
<keyword evidence="1" id="KW-0812">Transmembrane</keyword>
<keyword evidence="3" id="KW-1185">Reference proteome</keyword>
<protein>
    <submittedName>
        <fullName evidence="2">Uncharacterized protein</fullName>
    </submittedName>
</protein>
<keyword evidence="1" id="KW-1133">Transmembrane helix</keyword>
<dbReference type="GeneID" id="72467121"/>
<keyword evidence="1" id="KW-0472">Membrane</keyword>
<feature type="transmembrane region" description="Helical" evidence="1">
    <location>
        <begin position="30"/>
        <end position="49"/>
    </location>
</feature>
<evidence type="ECO:0000313" key="3">
    <source>
        <dbReference type="Proteomes" id="UP000825483"/>
    </source>
</evidence>
<dbReference type="RefSeq" id="WP_223925983.1">
    <property type="nucleotide sequence ID" value="NZ_BPTU01000001.1"/>
</dbReference>
<dbReference type="Proteomes" id="UP000825483">
    <property type="component" value="Unassembled WGS sequence"/>
</dbReference>